<dbReference type="AlphaFoldDB" id="A0A445C7K4"/>
<name>A0A445C7K4_ARAHY</name>
<protein>
    <submittedName>
        <fullName evidence="1">Uncharacterized protein</fullName>
    </submittedName>
</protein>
<dbReference type="GO" id="GO:0048367">
    <property type="term" value="P:shoot system development"/>
    <property type="evidence" value="ECO:0007669"/>
    <property type="project" value="InterPro"/>
</dbReference>
<dbReference type="PANTHER" id="PTHR33070">
    <property type="entry name" value="OS06G0725500 PROTEIN"/>
    <property type="match status" value="1"/>
</dbReference>
<comment type="caution">
    <text evidence="1">The sequence shown here is derived from an EMBL/GenBank/DDBJ whole genome shotgun (WGS) entry which is preliminary data.</text>
</comment>
<proteinExistence type="predicted"/>
<reference evidence="1 2" key="1">
    <citation type="submission" date="2019-01" db="EMBL/GenBank/DDBJ databases">
        <title>Sequencing of cultivated peanut Arachis hypogaea provides insights into genome evolution and oil improvement.</title>
        <authorList>
            <person name="Chen X."/>
        </authorList>
    </citation>
    <scope>NUCLEOTIDE SEQUENCE [LARGE SCALE GENOMIC DNA]</scope>
    <source>
        <strain evidence="2">cv. Fuhuasheng</strain>
        <tissue evidence="1">Leaves</tissue>
    </source>
</reference>
<dbReference type="GO" id="GO:0048364">
    <property type="term" value="P:root development"/>
    <property type="evidence" value="ECO:0007669"/>
    <property type="project" value="InterPro"/>
</dbReference>
<evidence type="ECO:0000313" key="2">
    <source>
        <dbReference type="Proteomes" id="UP000289738"/>
    </source>
</evidence>
<dbReference type="PANTHER" id="PTHR33070:SF75">
    <property type="entry name" value="SELECTION_UPKEEP OF INTRAEPITHELIAL T-CELLS PROTEIN"/>
    <property type="match status" value="1"/>
</dbReference>
<dbReference type="Proteomes" id="UP000289738">
    <property type="component" value="Chromosome A07"/>
</dbReference>
<sequence>MFEPSAPSFKMMFKAASTNCNSLQFSLLSSDAITPLCINLFIHLVAFDFNAGRAKNVKSSLLVFPQEDTLLLKELNHYSHTLNRIIILPNLFQALFALMQRQFIVLAELYNFMEELQSTQTQQALLHYQDGKLVEEALSGSVTLLDACGSSRDLLRGDSSIVESSVSAYESFRKKAKKEITKQLGMLKKMECNKDSSISSLLGQDQNLVFFARVLRESRTITTSIFCSLLLFSQHLEQKVIFDLKVEAKKIGFFFFKQQNKNNDGVVADLNIALCSLLGREKNGGDSIKSEAQGALRVLRDTKC</sequence>
<dbReference type="Pfam" id="PF03087">
    <property type="entry name" value="BPS1"/>
    <property type="match status" value="2"/>
</dbReference>
<organism evidence="1 2">
    <name type="scientific">Arachis hypogaea</name>
    <name type="common">Peanut</name>
    <dbReference type="NCBI Taxonomy" id="3818"/>
    <lineage>
        <taxon>Eukaryota</taxon>
        <taxon>Viridiplantae</taxon>
        <taxon>Streptophyta</taxon>
        <taxon>Embryophyta</taxon>
        <taxon>Tracheophyta</taxon>
        <taxon>Spermatophyta</taxon>
        <taxon>Magnoliopsida</taxon>
        <taxon>eudicotyledons</taxon>
        <taxon>Gunneridae</taxon>
        <taxon>Pentapetalae</taxon>
        <taxon>rosids</taxon>
        <taxon>fabids</taxon>
        <taxon>Fabales</taxon>
        <taxon>Fabaceae</taxon>
        <taxon>Papilionoideae</taxon>
        <taxon>50 kb inversion clade</taxon>
        <taxon>dalbergioids sensu lato</taxon>
        <taxon>Dalbergieae</taxon>
        <taxon>Pterocarpus clade</taxon>
        <taxon>Arachis</taxon>
    </lineage>
</organism>
<gene>
    <name evidence="1" type="ORF">Ahy_A07g032774</name>
</gene>
<keyword evidence="2" id="KW-1185">Reference proteome</keyword>
<evidence type="ECO:0000313" key="1">
    <source>
        <dbReference type="EMBL" id="RYR46910.1"/>
    </source>
</evidence>
<dbReference type="EMBL" id="SDMP01000007">
    <property type="protein sequence ID" value="RYR46910.1"/>
    <property type="molecule type" value="Genomic_DNA"/>
</dbReference>
<accession>A0A445C7K4</accession>
<dbReference type="InterPro" id="IPR004320">
    <property type="entry name" value="BPS1_pln"/>
</dbReference>